<gene>
    <name evidence="3" type="ORF">MGU_09604</name>
</gene>
<evidence type="ECO:0000313" key="4">
    <source>
        <dbReference type="Proteomes" id="UP000031192"/>
    </source>
</evidence>
<dbReference type="OrthoDB" id="5840532at2759"/>
<dbReference type="CDD" id="cd02231">
    <property type="entry name" value="cupin_BLL6423-like"/>
    <property type="match status" value="1"/>
</dbReference>
<proteinExistence type="predicted"/>
<evidence type="ECO:0000259" key="2">
    <source>
        <dbReference type="Pfam" id="PF07883"/>
    </source>
</evidence>
<evidence type="ECO:0000256" key="1">
    <source>
        <dbReference type="SAM" id="MobiDB-lite"/>
    </source>
</evidence>
<sequence length="194" mass="20976">MNSTKAPAVDSPPSIESPLRPTSRFITTNRDGKAVYSKTLSESPPSELSYGGSRIAFCYGTNQTPPNFAGERDIAAYQDLIENPPGIIIPNGCVARLVDFPPGYTSPMHRTISLNYNFVIEGEVELILDSGETRRLLPGDMAVQRAVNHAWRNTSLTTWARITAFAVPAIAEDGAAETWDESWTGASEGTSGRA</sequence>
<feature type="region of interest" description="Disordered" evidence="1">
    <location>
        <begin position="1"/>
        <end position="26"/>
    </location>
</feature>
<keyword evidence="4" id="KW-1185">Reference proteome</keyword>
<name>A0A0B4HUD3_METGA</name>
<dbReference type="PANTHER" id="PTHR36156">
    <property type="entry name" value="SLR2101 PROTEIN"/>
    <property type="match status" value="1"/>
</dbReference>
<dbReference type="SUPFAM" id="SSF51182">
    <property type="entry name" value="RmlC-like cupins"/>
    <property type="match status" value="1"/>
</dbReference>
<feature type="domain" description="Cupin type-2" evidence="2">
    <location>
        <begin position="97"/>
        <end position="155"/>
    </location>
</feature>
<evidence type="ECO:0000313" key="3">
    <source>
        <dbReference type="EMBL" id="KID83069.1"/>
    </source>
</evidence>
<organism evidence="3 4">
    <name type="scientific">Metarhizium guizhouense (strain ARSEF 977)</name>
    <dbReference type="NCBI Taxonomy" id="1276136"/>
    <lineage>
        <taxon>Eukaryota</taxon>
        <taxon>Fungi</taxon>
        <taxon>Dikarya</taxon>
        <taxon>Ascomycota</taxon>
        <taxon>Pezizomycotina</taxon>
        <taxon>Sordariomycetes</taxon>
        <taxon>Hypocreomycetidae</taxon>
        <taxon>Hypocreales</taxon>
        <taxon>Clavicipitaceae</taxon>
        <taxon>Metarhizium</taxon>
    </lineage>
</organism>
<dbReference type="Pfam" id="PF07883">
    <property type="entry name" value="Cupin_2"/>
    <property type="match status" value="1"/>
</dbReference>
<reference evidence="3 4" key="1">
    <citation type="journal article" date="2014" name="Proc. Natl. Acad. Sci. U.S.A.">
        <title>Trajectory and genomic determinants of fungal-pathogen speciation and host adaptation.</title>
        <authorList>
            <person name="Hu X."/>
            <person name="Xiao G."/>
            <person name="Zheng P."/>
            <person name="Shang Y."/>
            <person name="Su Y."/>
            <person name="Zhang X."/>
            <person name="Liu X."/>
            <person name="Zhan S."/>
            <person name="St Leger R.J."/>
            <person name="Wang C."/>
        </authorList>
    </citation>
    <scope>NUCLEOTIDE SEQUENCE [LARGE SCALE GENOMIC DNA]</scope>
    <source>
        <strain evidence="3 4">ARSEF 977</strain>
    </source>
</reference>
<dbReference type="AlphaFoldDB" id="A0A0B4HUD3"/>
<dbReference type="Proteomes" id="UP000031192">
    <property type="component" value="Unassembled WGS sequence"/>
</dbReference>
<dbReference type="Gene3D" id="2.60.120.10">
    <property type="entry name" value="Jelly Rolls"/>
    <property type="match status" value="1"/>
</dbReference>
<comment type="caution">
    <text evidence="3">The sequence shown here is derived from an EMBL/GenBank/DDBJ whole genome shotgun (WGS) entry which is preliminary data.</text>
</comment>
<dbReference type="PANTHER" id="PTHR36156:SF3">
    <property type="entry name" value="CUPIN 2 CONSERVED BARREL DOMAIN-CONTAINING PROTEIN"/>
    <property type="match status" value="1"/>
</dbReference>
<dbReference type="HOGENOM" id="CLU_096188_0_1_1"/>
<dbReference type="InterPro" id="IPR014710">
    <property type="entry name" value="RmlC-like_jellyroll"/>
</dbReference>
<dbReference type="InterPro" id="IPR047142">
    <property type="entry name" value="OryJ/VirC-like"/>
</dbReference>
<dbReference type="InterPro" id="IPR011051">
    <property type="entry name" value="RmlC_Cupin_sf"/>
</dbReference>
<dbReference type="EMBL" id="AZNH01000067">
    <property type="protein sequence ID" value="KID83069.1"/>
    <property type="molecule type" value="Genomic_DNA"/>
</dbReference>
<protein>
    <submittedName>
        <fullName evidence="3">Cupin domain protein</fullName>
    </submittedName>
</protein>
<dbReference type="InterPro" id="IPR013096">
    <property type="entry name" value="Cupin_2"/>
</dbReference>
<accession>A0A0B4HUD3</accession>